<dbReference type="SUPFAM" id="SSF56672">
    <property type="entry name" value="DNA/RNA polymerases"/>
    <property type="match status" value="1"/>
</dbReference>
<evidence type="ECO:0000256" key="2">
    <source>
        <dbReference type="ARBA" id="ARBA00022679"/>
    </source>
</evidence>
<sequence>MEGFSKKVGSTTLIKRYELKMKRNTYKIIKNLCMVFLDIKEFTYVIGLVMKRIHKLLKNNGTLFTVTYLKQARLHVTKYYCKTPLLVNDKGVSLDKSGFPLIFKECKDLINGNISCKKLLFTLINISRTIKPRKGEDIPISFESITSPSTAKINLLDPRLLKEVIVQNKISISIPNHGLNDLELTTKGGPHGPQTLTALYSMKRYKSSTVSAILGFLSNELYKYFKDLYQYSTSHKDEFTPKGVKSSSDVRRLSIVKDPECKMRVIAMFDWWSQVTLKPLSDSLFKALSMIDSDRTYSQDPAFHFVRNDSQLLWSIDLTSATDRFPISVQKQILSLLTNTAFARDWADIMVGESFSSAGGSIDYSVGQPMGAYSSWPMFTLSHHILVRYAGLLNGIQQFNNYIMLGDDIVINHNKVAKTYIRLLHALGVETSKTKTHVSKDTYEFAKRWIDTKHGEVTGLPIKGLIDNINNISICYQILFDWVLKGNWIKINKSLVESVAQFLYRTQEFGLHPSGGKTKVFKPIGYSRILTILKPISFFMRLRFSLSTADEVRNQICQWSRNSQFIVGGSEKLILSEILRVFNLAYVSILQKSSRLTMEFYHNINKFVELEDNIIEDHVHPILQCLENHMEKLVEKQEPRKTMTLKEMCDSLTLMDIESVMSHQRTKVQLMTNNTKMAHKFVNIVKSWEHDSPILANPMMNHGSVNMKQTLDRFRRFYK</sequence>
<accession>A0A8K1YSE0</accession>
<proteinExistence type="predicted"/>
<protein>
    <submittedName>
        <fullName evidence="4">RNA-dependent RNA polymerase</fullName>
    </submittedName>
</protein>
<dbReference type="PANTHER" id="PTHR34456">
    <property type="entry name" value="MITOVIRUS RNA-DEPENDENT RNA POLYMERASE"/>
    <property type="match status" value="1"/>
</dbReference>
<dbReference type="InterPro" id="IPR043502">
    <property type="entry name" value="DNA/RNA_pol_sf"/>
</dbReference>
<dbReference type="PANTHER" id="PTHR34456:SF13">
    <property type="entry name" value="REVERSE TRANSCRIPTASE DOMAIN-CONTAINING PROTEIN"/>
    <property type="match status" value="1"/>
</dbReference>
<keyword evidence="2" id="KW-0808">Transferase</keyword>
<dbReference type="GO" id="GO:0003968">
    <property type="term" value="F:RNA-directed RNA polymerase activity"/>
    <property type="evidence" value="ECO:0007669"/>
    <property type="project" value="UniProtKB-KW"/>
</dbReference>
<name>A0A8K1YSE0_9VIRU</name>
<dbReference type="EMBL" id="MW454902">
    <property type="protein sequence ID" value="UEP19809.1"/>
    <property type="molecule type" value="Genomic_RNA"/>
</dbReference>
<dbReference type="Pfam" id="PF05919">
    <property type="entry name" value="Mitovir_RNA_pol"/>
    <property type="match status" value="1"/>
</dbReference>
<dbReference type="InterPro" id="IPR008686">
    <property type="entry name" value="RNA_pol_mitovir"/>
</dbReference>
<evidence type="ECO:0000256" key="3">
    <source>
        <dbReference type="ARBA" id="ARBA00022695"/>
    </source>
</evidence>
<keyword evidence="1 4" id="KW-0696">RNA-directed RNA polymerase</keyword>
<evidence type="ECO:0000256" key="1">
    <source>
        <dbReference type="ARBA" id="ARBA00022484"/>
    </source>
</evidence>
<evidence type="ECO:0000313" key="4">
    <source>
        <dbReference type="EMBL" id="UEP19809.1"/>
    </source>
</evidence>
<organism evidence="4">
    <name type="scientific">Sclerotinia sclerotiorum mitovirus 46</name>
    <dbReference type="NCBI Taxonomy" id="2879892"/>
    <lineage>
        <taxon>Viruses</taxon>
        <taxon>Riboviria</taxon>
        <taxon>Orthornavirae</taxon>
        <taxon>Lenarviricota</taxon>
        <taxon>Howeltoviricetes</taxon>
        <taxon>Cryppavirales</taxon>
        <taxon>Mitoviridae</taxon>
        <taxon>Mitovirus</taxon>
    </lineage>
</organism>
<reference evidence="4" key="1">
    <citation type="submission" date="2021-01" db="EMBL/GenBank/DDBJ databases">
        <authorList>
            <person name="Liang W."/>
            <person name="Lu Z."/>
            <person name="Jiang D."/>
            <person name="Fu Y."/>
            <person name="Xie J."/>
            <person name="Cheng J."/>
            <person name="Lin Y."/>
            <person name="Chen T."/>
        </authorList>
    </citation>
    <scope>NUCLEOTIDE SEQUENCE</scope>
    <source>
        <strain evidence="4">GB&amp;PB-10</strain>
    </source>
</reference>
<keyword evidence="3" id="KW-0548">Nucleotidyltransferase</keyword>